<gene>
    <name evidence="1" type="ORF">ACFQ4H_26240</name>
</gene>
<comment type="caution">
    <text evidence="1">The sequence shown here is derived from an EMBL/GenBank/DDBJ whole genome shotgun (WGS) entry which is preliminary data.</text>
</comment>
<dbReference type="Proteomes" id="UP001597260">
    <property type="component" value="Unassembled WGS sequence"/>
</dbReference>
<reference evidence="2" key="1">
    <citation type="journal article" date="2019" name="Int. J. Syst. Evol. Microbiol.">
        <title>The Global Catalogue of Microorganisms (GCM) 10K type strain sequencing project: providing services to taxonomists for standard genome sequencing and annotation.</title>
        <authorList>
            <consortium name="The Broad Institute Genomics Platform"/>
            <consortium name="The Broad Institute Genome Sequencing Center for Infectious Disease"/>
            <person name="Wu L."/>
            <person name="Ma J."/>
        </authorList>
    </citation>
    <scope>NUCLEOTIDE SEQUENCE [LARGE SCALE GENOMIC DNA]</scope>
    <source>
        <strain evidence="2">JCM 31037</strain>
    </source>
</reference>
<dbReference type="RefSeq" id="WP_377575470.1">
    <property type="nucleotide sequence ID" value="NZ_JBHTMP010000052.1"/>
</dbReference>
<evidence type="ECO:0000313" key="2">
    <source>
        <dbReference type="Proteomes" id="UP001597260"/>
    </source>
</evidence>
<dbReference type="EMBL" id="JBHTMP010000052">
    <property type="protein sequence ID" value="MFD1324592.1"/>
    <property type="molecule type" value="Genomic_DNA"/>
</dbReference>
<keyword evidence="2" id="KW-1185">Reference proteome</keyword>
<proteinExistence type="predicted"/>
<sequence>MPFEVEVILEGIYNTLDTESDEADRDLEVRGTLGVCVGPPPGNNRVCHTLFRRADDEGVSIDYLETFKIDVGRNVDIYPGETMRIGGHLKEDDDWSKDDDFGDRGITFDHDYFRDKDQEVRHEIQYPNLSGQEVFVYYRLRKVRDLDVGPDQPKPDVIQALSRIGVDFSVEEAALRAWLADPAHTPYPAISEALLRMGRTLVAPVFLDVIVWNYEHTPGVSSPRSVSDVRDDVLKAAILDGYNVRYGQAVKDFAQIVRP</sequence>
<protein>
    <submittedName>
        <fullName evidence="1">Uncharacterized protein</fullName>
    </submittedName>
</protein>
<organism evidence="1 2">
    <name type="scientific">Micromonospora sonneratiae</name>
    <dbReference type="NCBI Taxonomy" id="1184706"/>
    <lineage>
        <taxon>Bacteria</taxon>
        <taxon>Bacillati</taxon>
        <taxon>Actinomycetota</taxon>
        <taxon>Actinomycetes</taxon>
        <taxon>Micromonosporales</taxon>
        <taxon>Micromonosporaceae</taxon>
        <taxon>Micromonospora</taxon>
    </lineage>
</organism>
<accession>A0ABW3YJB2</accession>
<name>A0ABW3YJB2_9ACTN</name>
<evidence type="ECO:0000313" key="1">
    <source>
        <dbReference type="EMBL" id="MFD1324592.1"/>
    </source>
</evidence>